<dbReference type="Proteomes" id="UP000192578">
    <property type="component" value="Unassembled WGS sequence"/>
</dbReference>
<reference evidence="2" key="1">
    <citation type="submission" date="2017-01" db="EMBL/GenBank/DDBJ databases">
        <title>Comparative genomics of anhydrobiosis in the tardigrade Hypsibius dujardini.</title>
        <authorList>
            <person name="Yoshida Y."/>
            <person name="Koutsovoulos G."/>
            <person name="Laetsch D."/>
            <person name="Stevens L."/>
            <person name="Kumar S."/>
            <person name="Horikawa D."/>
            <person name="Ishino K."/>
            <person name="Komine S."/>
            <person name="Tomita M."/>
            <person name="Blaxter M."/>
            <person name="Arakawa K."/>
        </authorList>
    </citation>
    <scope>NUCLEOTIDE SEQUENCE [LARGE SCALE GENOMIC DNA]</scope>
    <source>
        <strain evidence="2">Z151</strain>
    </source>
</reference>
<name>A0A1W0WS30_HYPEX</name>
<evidence type="ECO:0000313" key="2">
    <source>
        <dbReference type="Proteomes" id="UP000192578"/>
    </source>
</evidence>
<evidence type="ECO:0008006" key="3">
    <source>
        <dbReference type="Google" id="ProtNLM"/>
    </source>
</evidence>
<protein>
    <recommendedName>
        <fullName evidence="3">Gustatory receptor</fullName>
    </recommendedName>
</protein>
<dbReference type="AlphaFoldDB" id="A0A1W0WS30"/>
<organism evidence="1 2">
    <name type="scientific">Hypsibius exemplaris</name>
    <name type="common">Freshwater tardigrade</name>
    <dbReference type="NCBI Taxonomy" id="2072580"/>
    <lineage>
        <taxon>Eukaryota</taxon>
        <taxon>Metazoa</taxon>
        <taxon>Ecdysozoa</taxon>
        <taxon>Tardigrada</taxon>
        <taxon>Eutardigrada</taxon>
        <taxon>Parachela</taxon>
        <taxon>Hypsibioidea</taxon>
        <taxon>Hypsibiidae</taxon>
        <taxon>Hypsibius</taxon>
    </lineage>
</organism>
<sequence>MTFASSLPRRYFDSLDFSCFPDNNSSNPQLTSRPTVIRQIFFGIGIGSLISTLAWGKGRYKENCLLNVLYDLPDRSLVIRSILVLATLFRKRSHWETLRVQYVLIECLFGILPFLLSQQAQLCEIILVTLLFRSLSRFLHEIRDEGLAYQNHTGDVILTFHKVHRWRKIHARMKRFVADVLDSFQFIFLVGYLSDTLNVLGSTSFIISTDLVTSYWSYLHSIGTFVTFELFASLFSLPLIQVHESSIDLASLNF</sequence>
<comment type="caution">
    <text evidence="1">The sequence shown here is derived from an EMBL/GenBank/DDBJ whole genome shotgun (WGS) entry which is preliminary data.</text>
</comment>
<keyword evidence="2" id="KW-1185">Reference proteome</keyword>
<gene>
    <name evidence="1" type="ORF">BV898_07950</name>
</gene>
<accession>A0A1W0WS30</accession>
<proteinExistence type="predicted"/>
<evidence type="ECO:0000313" key="1">
    <source>
        <dbReference type="EMBL" id="OQV18009.1"/>
    </source>
</evidence>
<dbReference type="OrthoDB" id="10669851at2759"/>
<dbReference type="EMBL" id="MTYJ01000054">
    <property type="protein sequence ID" value="OQV18009.1"/>
    <property type="molecule type" value="Genomic_DNA"/>
</dbReference>